<accession>A0A4Q7PGQ3</accession>
<keyword evidence="3" id="KW-1185">Reference proteome</keyword>
<dbReference type="OrthoDB" id="4762412at2"/>
<dbReference type="PROSITE" id="PS51257">
    <property type="entry name" value="PROKAR_LIPOPROTEIN"/>
    <property type="match status" value="1"/>
</dbReference>
<evidence type="ECO:0000313" key="2">
    <source>
        <dbReference type="EMBL" id="RZS99088.1"/>
    </source>
</evidence>
<dbReference type="PANTHER" id="PTHR11575">
    <property type="entry name" value="5'-NUCLEOTIDASE-RELATED"/>
    <property type="match status" value="1"/>
</dbReference>
<proteinExistence type="predicted"/>
<organism evidence="2 3">
    <name type="scientific">Aquimarina brevivitae</name>
    <dbReference type="NCBI Taxonomy" id="323412"/>
    <lineage>
        <taxon>Bacteria</taxon>
        <taxon>Pseudomonadati</taxon>
        <taxon>Bacteroidota</taxon>
        <taxon>Flavobacteriia</taxon>
        <taxon>Flavobacteriales</taxon>
        <taxon>Flavobacteriaceae</taxon>
        <taxon>Aquimarina</taxon>
    </lineage>
</organism>
<gene>
    <name evidence="2" type="ORF">EV197_0292</name>
</gene>
<feature type="domain" description="5'-Nucleotidase C-terminal" evidence="1">
    <location>
        <begin position="78"/>
        <end position="215"/>
    </location>
</feature>
<dbReference type="InterPro" id="IPR008334">
    <property type="entry name" value="5'-Nucleotdase_C"/>
</dbReference>
<dbReference type="GO" id="GO:0016787">
    <property type="term" value="F:hydrolase activity"/>
    <property type="evidence" value="ECO:0007669"/>
    <property type="project" value="InterPro"/>
</dbReference>
<dbReference type="InterPro" id="IPR006179">
    <property type="entry name" value="5_nucleotidase/apyrase"/>
</dbReference>
<sequence>MNYGKILSALLMFTVLLGCKDNVLKITQVESLSHPIDSTIVEDTTIDEFIKPYRLHLNKTLDSVLCYAPKNFVKSDGELESSLGNLMADIALEQAQPYFEKRNQKKIDFVLLNKGGMRAPILKGGVTARNAFELMPFENELVVVALNYMQIKEMLKYLFQAKSAHPVANIRLQLDKKKKSVVEVNVGGKELDSSKTYLVLTTDYLQQGGDNMKFFSNPVALYKTDYKLRNALIDYFKKVDTLKVELDNRMRYAE</sequence>
<evidence type="ECO:0000259" key="1">
    <source>
        <dbReference type="Pfam" id="PF02872"/>
    </source>
</evidence>
<dbReference type="AlphaFoldDB" id="A0A4Q7PGQ3"/>
<name>A0A4Q7PGQ3_9FLAO</name>
<dbReference type="SUPFAM" id="SSF55816">
    <property type="entry name" value="5'-nucleotidase (syn. UDP-sugar hydrolase), C-terminal domain"/>
    <property type="match status" value="1"/>
</dbReference>
<reference evidence="2 3" key="1">
    <citation type="submission" date="2019-02" db="EMBL/GenBank/DDBJ databases">
        <title>Genomic Encyclopedia of Type Strains, Phase IV (KMG-IV): sequencing the most valuable type-strain genomes for metagenomic binning, comparative biology and taxonomic classification.</title>
        <authorList>
            <person name="Goeker M."/>
        </authorList>
    </citation>
    <scope>NUCLEOTIDE SEQUENCE [LARGE SCALE GENOMIC DNA]</scope>
    <source>
        <strain evidence="2 3">DSM 17196</strain>
    </source>
</reference>
<dbReference type="InterPro" id="IPR036907">
    <property type="entry name" value="5'-Nucleotdase_C_sf"/>
</dbReference>
<comment type="caution">
    <text evidence="2">The sequence shown here is derived from an EMBL/GenBank/DDBJ whole genome shotgun (WGS) entry which is preliminary data.</text>
</comment>
<dbReference type="PANTHER" id="PTHR11575:SF24">
    <property type="entry name" value="5'-NUCLEOTIDASE"/>
    <property type="match status" value="1"/>
</dbReference>
<dbReference type="GO" id="GO:0009166">
    <property type="term" value="P:nucleotide catabolic process"/>
    <property type="evidence" value="ECO:0007669"/>
    <property type="project" value="InterPro"/>
</dbReference>
<dbReference type="Pfam" id="PF02872">
    <property type="entry name" value="5_nucleotid_C"/>
    <property type="match status" value="1"/>
</dbReference>
<dbReference type="PRINTS" id="PR01607">
    <property type="entry name" value="APYRASEFAMLY"/>
</dbReference>
<dbReference type="Gene3D" id="3.90.780.10">
    <property type="entry name" value="5'-Nucleotidase, C-terminal domain"/>
    <property type="match status" value="1"/>
</dbReference>
<evidence type="ECO:0000313" key="3">
    <source>
        <dbReference type="Proteomes" id="UP000292262"/>
    </source>
</evidence>
<protein>
    <submittedName>
        <fullName evidence="2">5'-nucleotidase</fullName>
    </submittedName>
</protein>
<dbReference type="EMBL" id="SGXE01000001">
    <property type="protein sequence ID" value="RZS99088.1"/>
    <property type="molecule type" value="Genomic_DNA"/>
</dbReference>
<dbReference type="Proteomes" id="UP000292262">
    <property type="component" value="Unassembled WGS sequence"/>
</dbReference>